<dbReference type="EMBL" id="CP054140">
    <property type="protein sequence ID" value="QQG64543.1"/>
    <property type="molecule type" value="Genomic_DNA"/>
</dbReference>
<dbReference type="RefSeq" id="WP_199263376.1">
    <property type="nucleotide sequence ID" value="NZ_CP054140.1"/>
</dbReference>
<dbReference type="KEGG" id="dog:HP555_01060"/>
<organism evidence="1 2">
    <name type="scientific">Desulfobulbus oligotrophicus</name>
    <dbReference type="NCBI Taxonomy" id="1909699"/>
    <lineage>
        <taxon>Bacteria</taxon>
        <taxon>Pseudomonadati</taxon>
        <taxon>Thermodesulfobacteriota</taxon>
        <taxon>Desulfobulbia</taxon>
        <taxon>Desulfobulbales</taxon>
        <taxon>Desulfobulbaceae</taxon>
        <taxon>Desulfobulbus</taxon>
    </lineage>
</organism>
<protein>
    <submittedName>
        <fullName evidence="1">Uncharacterized protein</fullName>
    </submittedName>
</protein>
<proteinExistence type="predicted"/>
<evidence type="ECO:0000313" key="1">
    <source>
        <dbReference type="EMBL" id="QQG64543.1"/>
    </source>
</evidence>
<dbReference type="Proteomes" id="UP000596092">
    <property type="component" value="Chromosome"/>
</dbReference>
<evidence type="ECO:0000313" key="2">
    <source>
        <dbReference type="Proteomes" id="UP000596092"/>
    </source>
</evidence>
<accession>A0A7T5VAY2</accession>
<gene>
    <name evidence="1" type="ORF">HP555_01060</name>
</gene>
<reference evidence="1 2" key="1">
    <citation type="submission" date="2020-05" db="EMBL/GenBank/DDBJ databases">
        <title>Complete genome of Desulfobulbus oligotrophicus.</title>
        <authorList>
            <person name="Podar M."/>
        </authorList>
    </citation>
    <scope>NUCLEOTIDE SEQUENCE [LARGE SCALE GENOMIC DNA]</scope>
    <source>
        <strain evidence="1 2">Prop6</strain>
    </source>
</reference>
<sequence>MSILTTCAIGSQVLEQPSIVCTPPVLYDSLSLRMRLSGTSAPEITILRAECLGVQPCCAVCKSNIVVLIIRSRPSIIDPFVGT</sequence>
<dbReference type="AlphaFoldDB" id="A0A7T5VAY2"/>
<keyword evidence="2" id="KW-1185">Reference proteome</keyword>
<name>A0A7T5VAY2_9BACT</name>